<dbReference type="Gene3D" id="3.80.10.10">
    <property type="entry name" value="Ribonuclease Inhibitor"/>
    <property type="match status" value="1"/>
</dbReference>
<feature type="region of interest" description="Disordered" evidence="4">
    <location>
        <begin position="635"/>
        <end position="701"/>
    </location>
</feature>
<dbReference type="eggNOG" id="KOG0619">
    <property type="taxonomic scope" value="Eukaryota"/>
</dbReference>
<evidence type="ECO:0008006" key="7">
    <source>
        <dbReference type="Google" id="ProtNLM"/>
    </source>
</evidence>
<dbReference type="OrthoDB" id="1394818at2759"/>
<dbReference type="AlphaFoldDB" id="S8ET40"/>
<keyword evidence="2" id="KW-0677">Repeat</keyword>
<feature type="region of interest" description="Disordered" evidence="4">
    <location>
        <begin position="937"/>
        <end position="1020"/>
    </location>
</feature>
<evidence type="ECO:0000256" key="2">
    <source>
        <dbReference type="ARBA" id="ARBA00022737"/>
    </source>
</evidence>
<feature type="compositionally biased region" description="Low complexity" evidence="4">
    <location>
        <begin position="304"/>
        <end position="315"/>
    </location>
</feature>
<name>S8ET40_FOMSC</name>
<dbReference type="PANTHER" id="PTHR48051">
    <property type="match status" value="1"/>
</dbReference>
<feature type="coiled-coil region" evidence="3">
    <location>
        <begin position="830"/>
        <end position="864"/>
    </location>
</feature>
<dbReference type="PROSITE" id="PS51450">
    <property type="entry name" value="LRR"/>
    <property type="match status" value="1"/>
</dbReference>
<sequence length="1020" mass="110400">MLSPDLDGRTPSHAYRNGASSPLSSVVLSHEHILDALSKSLDNGDTLDFAHKGLTDVGEAGAEEIATLGQDGDDGATAVRIALAYNRLTTLPMAFALIARLRYLVLKNNNFTVFPHVLTVMPSLEILDISRNKIKRLPSDPGSLVNLRVFSILRNKIQKLPPSFDRFQELTIFKVDDNPLEWPPKSVMDTSEDLGDPQAMKEWIIRVQKWIGSNSPSRKMSEDSLRHDRFRDNSDAASEYSIQAASVASSSREELHTSAAYHARSYSVESEMSSYFQLDRSQSSSEPSKPRLNWPPRLVGNGFPSRSAAPSPSRSVRSRSPESFYPLDELIPSADESPPNGGIERLAANGHAETEAISSRTSSMTSTLTVRKGSLDARPAKLQLTTSLDNVELPELRPPRPLFHSASNSLSRSVVSSPSPNRGPDDSASASPITAAPERPAPAMDKKRNAYFRRLSALTPLNLSKTIPEDLLALVDAVRGILFGVSQVYQTLQHYTVYAIDERLSAVLMKVLDPASVYMTQLITALDRFDTMSRRTVPPPSVCRAVVESCRDNVTVFGKAVGVLALQLKVLATHDDVRYTRQMLLTLYGAMAEIATSWQAMASRIEAVRPMLWEGRPPPVGKGYAAQSQVSRVANAHGSDISRSPISAPAHGAASFNSSLEHSRLRSNMPPPTADENKARMSRRHAGSFSSKDVEKGRWIPSNDLVPPLTAGVLTGAAPPTPVPRPQRRMALTPVSAPGHSFAGFLANVNGSQHSNGPSTAGVGTTHFNIHTRHGSGSSSVFPSSASVLALKVAQMETPSNTLVDNEAIEAMKQALGAAPTIWRTIAEIMEGAEGDQEELKETLAKAKEIVERLTSNIDALRDGSGSVEKLSKPLHDDARTFAKMVIQLSTAIKSHIEAHPLSAELRSKIGKVTSATQEFVILLHVSSFSPAPTPRPYSPMVSNNTAPAPSPLAIPDDKLSLSAGITRNRSALPSTSLRPPNTRDPPHSAQPHKTFAIPPPPRFGTSRRDGIDHSTPVQS</sequence>
<feature type="compositionally biased region" description="Low complexity" evidence="4">
    <location>
        <begin position="405"/>
        <end position="422"/>
    </location>
</feature>
<dbReference type="InParanoid" id="S8ET40"/>
<protein>
    <recommendedName>
        <fullName evidence="7">RAM signaling network component</fullName>
    </recommendedName>
</protein>
<feature type="region of interest" description="Disordered" evidence="4">
    <location>
        <begin position="351"/>
        <end position="374"/>
    </location>
</feature>
<organism evidence="5 6">
    <name type="scientific">Fomitopsis schrenkii</name>
    <name type="common">Brown rot fungus</name>
    <dbReference type="NCBI Taxonomy" id="2126942"/>
    <lineage>
        <taxon>Eukaryota</taxon>
        <taxon>Fungi</taxon>
        <taxon>Dikarya</taxon>
        <taxon>Basidiomycota</taxon>
        <taxon>Agaricomycotina</taxon>
        <taxon>Agaricomycetes</taxon>
        <taxon>Polyporales</taxon>
        <taxon>Fomitopsis</taxon>
    </lineage>
</organism>
<evidence type="ECO:0000256" key="3">
    <source>
        <dbReference type="SAM" id="Coils"/>
    </source>
</evidence>
<dbReference type="HOGENOM" id="CLU_006272_0_0_1"/>
<dbReference type="Proteomes" id="UP000015241">
    <property type="component" value="Unassembled WGS sequence"/>
</dbReference>
<proteinExistence type="predicted"/>
<dbReference type="EMBL" id="KE504122">
    <property type="protein sequence ID" value="EPT06064.1"/>
    <property type="molecule type" value="Genomic_DNA"/>
</dbReference>
<dbReference type="STRING" id="743788.S8ET40"/>
<dbReference type="SUPFAM" id="SSF52075">
    <property type="entry name" value="Outer arm dynein light chain 1"/>
    <property type="match status" value="1"/>
</dbReference>
<keyword evidence="1" id="KW-0433">Leucine-rich repeat</keyword>
<keyword evidence="6" id="KW-1185">Reference proteome</keyword>
<dbReference type="InterPro" id="IPR001611">
    <property type="entry name" value="Leu-rich_rpt"/>
</dbReference>
<feature type="region of interest" description="Disordered" evidence="4">
    <location>
        <begin position="278"/>
        <end position="321"/>
    </location>
</feature>
<dbReference type="GO" id="GO:0005737">
    <property type="term" value="C:cytoplasm"/>
    <property type="evidence" value="ECO:0007669"/>
    <property type="project" value="TreeGrafter"/>
</dbReference>
<dbReference type="Pfam" id="PF10428">
    <property type="entry name" value="SOG2"/>
    <property type="match status" value="1"/>
</dbReference>
<evidence type="ECO:0000313" key="6">
    <source>
        <dbReference type="Proteomes" id="UP000015241"/>
    </source>
</evidence>
<feature type="compositionally biased region" description="Polar residues" evidence="4">
    <location>
        <begin position="278"/>
        <end position="287"/>
    </location>
</feature>
<keyword evidence="3" id="KW-0175">Coiled coil</keyword>
<feature type="compositionally biased region" description="Polar residues" evidence="4">
    <location>
        <begin position="964"/>
        <end position="980"/>
    </location>
</feature>
<feature type="region of interest" description="Disordered" evidence="4">
    <location>
        <begin position="392"/>
        <end position="445"/>
    </location>
</feature>
<evidence type="ECO:0000256" key="4">
    <source>
        <dbReference type="SAM" id="MobiDB-lite"/>
    </source>
</evidence>
<dbReference type="PANTHER" id="PTHR48051:SF46">
    <property type="entry name" value="LEUCINE RICH REPEAT-CONTAINING DOMAIN PROTEIN"/>
    <property type="match status" value="1"/>
</dbReference>
<gene>
    <name evidence="5" type="ORF">FOMPIDRAFT_1110530</name>
</gene>
<accession>S8ET40</accession>
<reference evidence="5 6" key="1">
    <citation type="journal article" date="2012" name="Science">
        <title>The Paleozoic origin of enzymatic lignin decomposition reconstructed from 31 fungal genomes.</title>
        <authorList>
            <person name="Floudas D."/>
            <person name="Binder M."/>
            <person name="Riley R."/>
            <person name="Barry K."/>
            <person name="Blanchette R.A."/>
            <person name="Henrissat B."/>
            <person name="Martinez A.T."/>
            <person name="Otillar R."/>
            <person name="Spatafora J.W."/>
            <person name="Yadav J.S."/>
            <person name="Aerts A."/>
            <person name="Benoit I."/>
            <person name="Boyd A."/>
            <person name="Carlson A."/>
            <person name="Copeland A."/>
            <person name="Coutinho P.M."/>
            <person name="de Vries R.P."/>
            <person name="Ferreira P."/>
            <person name="Findley K."/>
            <person name="Foster B."/>
            <person name="Gaskell J."/>
            <person name="Glotzer D."/>
            <person name="Gorecki P."/>
            <person name="Heitman J."/>
            <person name="Hesse C."/>
            <person name="Hori C."/>
            <person name="Igarashi K."/>
            <person name="Jurgens J.A."/>
            <person name="Kallen N."/>
            <person name="Kersten P."/>
            <person name="Kohler A."/>
            <person name="Kuees U."/>
            <person name="Kumar T.K.A."/>
            <person name="Kuo A."/>
            <person name="LaButti K."/>
            <person name="Larrondo L.F."/>
            <person name="Lindquist E."/>
            <person name="Ling A."/>
            <person name="Lombard V."/>
            <person name="Lucas S."/>
            <person name="Lundell T."/>
            <person name="Martin R."/>
            <person name="McLaughlin D.J."/>
            <person name="Morgenstern I."/>
            <person name="Morin E."/>
            <person name="Murat C."/>
            <person name="Nagy L.G."/>
            <person name="Nolan M."/>
            <person name="Ohm R.A."/>
            <person name="Patyshakuliyeva A."/>
            <person name="Rokas A."/>
            <person name="Ruiz-Duenas F.J."/>
            <person name="Sabat G."/>
            <person name="Salamov A."/>
            <person name="Samejima M."/>
            <person name="Schmutz J."/>
            <person name="Slot J.C."/>
            <person name="St John F."/>
            <person name="Stenlid J."/>
            <person name="Sun H."/>
            <person name="Sun S."/>
            <person name="Syed K."/>
            <person name="Tsang A."/>
            <person name="Wiebenga A."/>
            <person name="Young D."/>
            <person name="Pisabarro A."/>
            <person name="Eastwood D.C."/>
            <person name="Martin F."/>
            <person name="Cullen D."/>
            <person name="Grigoriev I.V."/>
            <person name="Hibbett D.S."/>
        </authorList>
    </citation>
    <scope>NUCLEOTIDE SEQUENCE</scope>
    <source>
        <strain evidence="6">FP-58527</strain>
    </source>
</reference>
<evidence type="ECO:0000256" key="1">
    <source>
        <dbReference type="ARBA" id="ARBA00022614"/>
    </source>
</evidence>
<feature type="compositionally biased region" description="Low complexity" evidence="4">
    <location>
        <begin position="358"/>
        <end position="369"/>
    </location>
</feature>
<dbReference type="InterPro" id="IPR032675">
    <property type="entry name" value="LRR_dom_sf"/>
</dbReference>
<evidence type="ECO:0000313" key="5">
    <source>
        <dbReference type="EMBL" id="EPT06064.1"/>
    </source>
</evidence>
<dbReference type="InterPro" id="IPR050216">
    <property type="entry name" value="LRR_domain-containing"/>
</dbReference>
<dbReference type="InterPro" id="IPR019487">
    <property type="entry name" value="RAM_signalling_pathway_SOG2"/>
</dbReference>